<proteinExistence type="predicted"/>
<reference evidence="2 3" key="1">
    <citation type="submission" date="2019-11" db="EMBL/GenBank/DDBJ databases">
        <title>Novel species isolated from a subtropical stream in China.</title>
        <authorList>
            <person name="Lu H."/>
        </authorList>
    </citation>
    <scope>NUCLEOTIDE SEQUENCE [LARGE SCALE GENOMIC DNA]</scope>
    <source>
        <strain evidence="2 3">FT25W</strain>
    </source>
</reference>
<comment type="caution">
    <text evidence="2">The sequence shown here is derived from an EMBL/GenBank/DDBJ whole genome shotgun (WGS) entry which is preliminary data.</text>
</comment>
<organism evidence="2 3">
    <name type="scientific">Duganella alba</name>
    <dbReference type="NCBI Taxonomy" id="2666081"/>
    <lineage>
        <taxon>Bacteria</taxon>
        <taxon>Pseudomonadati</taxon>
        <taxon>Pseudomonadota</taxon>
        <taxon>Betaproteobacteria</taxon>
        <taxon>Burkholderiales</taxon>
        <taxon>Oxalobacteraceae</taxon>
        <taxon>Telluria group</taxon>
        <taxon>Duganella</taxon>
    </lineage>
</organism>
<dbReference type="PROSITE" id="PS51819">
    <property type="entry name" value="VOC"/>
    <property type="match status" value="1"/>
</dbReference>
<accession>A0A6L5QR57</accession>
<dbReference type="InterPro" id="IPR029068">
    <property type="entry name" value="Glyas_Bleomycin-R_OHBP_Dase"/>
</dbReference>
<dbReference type="Proteomes" id="UP000481037">
    <property type="component" value="Unassembled WGS sequence"/>
</dbReference>
<dbReference type="PANTHER" id="PTHR35006:SF1">
    <property type="entry name" value="BLL2941 PROTEIN"/>
    <property type="match status" value="1"/>
</dbReference>
<feature type="domain" description="VOC" evidence="1">
    <location>
        <begin position="1"/>
        <end position="127"/>
    </location>
</feature>
<dbReference type="PANTHER" id="PTHR35006">
    <property type="entry name" value="GLYOXALASE FAMILY PROTEIN (AFU_ORTHOLOGUE AFUA_5G14830)"/>
    <property type="match status" value="1"/>
</dbReference>
<dbReference type="InterPro" id="IPR004360">
    <property type="entry name" value="Glyas_Fos-R_dOase_dom"/>
</dbReference>
<evidence type="ECO:0000313" key="3">
    <source>
        <dbReference type="Proteomes" id="UP000481037"/>
    </source>
</evidence>
<sequence length="132" mass="14344">MLSHVYVGINNFEPALAFYSALMEVVGARQRFVDTTRPWAAWQPAEGTRPLFVIGAPYDGQPAACGNGQMTALMATSREMVDRAYAAARAHGGACEGAPGLRPQYHANYYGAYFRDPEGNKLSVVCHDAFPD</sequence>
<dbReference type="AlphaFoldDB" id="A0A6L5QR57"/>
<dbReference type="Pfam" id="PF00903">
    <property type="entry name" value="Glyoxalase"/>
    <property type="match status" value="1"/>
</dbReference>
<dbReference type="Gene3D" id="3.10.180.10">
    <property type="entry name" value="2,3-Dihydroxybiphenyl 1,2-Dioxygenase, domain 1"/>
    <property type="match status" value="1"/>
</dbReference>
<gene>
    <name evidence="2" type="ORF">GJ697_26240</name>
</gene>
<evidence type="ECO:0000313" key="2">
    <source>
        <dbReference type="EMBL" id="MRX11331.1"/>
    </source>
</evidence>
<dbReference type="RefSeq" id="WP_154369476.1">
    <property type="nucleotide sequence ID" value="NZ_WKJM01000032.1"/>
</dbReference>
<evidence type="ECO:0000259" key="1">
    <source>
        <dbReference type="PROSITE" id="PS51819"/>
    </source>
</evidence>
<dbReference type="EMBL" id="WKJM01000032">
    <property type="protein sequence ID" value="MRX11331.1"/>
    <property type="molecule type" value="Genomic_DNA"/>
</dbReference>
<dbReference type="SUPFAM" id="SSF54593">
    <property type="entry name" value="Glyoxalase/Bleomycin resistance protein/Dihydroxybiphenyl dioxygenase"/>
    <property type="match status" value="1"/>
</dbReference>
<dbReference type="CDD" id="cd07262">
    <property type="entry name" value="VOC_like"/>
    <property type="match status" value="1"/>
</dbReference>
<name>A0A6L5QR57_9BURK</name>
<dbReference type="InterPro" id="IPR037523">
    <property type="entry name" value="VOC_core"/>
</dbReference>
<protein>
    <submittedName>
        <fullName evidence="2">VOC family protein</fullName>
    </submittedName>
</protein>
<keyword evidence="3" id="KW-1185">Reference proteome</keyword>